<organism evidence="1 2">
    <name type="scientific">Hericium alpestre</name>
    <dbReference type="NCBI Taxonomy" id="135208"/>
    <lineage>
        <taxon>Eukaryota</taxon>
        <taxon>Fungi</taxon>
        <taxon>Dikarya</taxon>
        <taxon>Basidiomycota</taxon>
        <taxon>Agaricomycotina</taxon>
        <taxon>Agaricomycetes</taxon>
        <taxon>Russulales</taxon>
        <taxon>Hericiaceae</taxon>
        <taxon>Hericium</taxon>
    </lineage>
</organism>
<dbReference type="Proteomes" id="UP000298061">
    <property type="component" value="Unassembled WGS sequence"/>
</dbReference>
<dbReference type="EMBL" id="SFCI01001824">
    <property type="protein sequence ID" value="TFY74887.1"/>
    <property type="molecule type" value="Genomic_DNA"/>
</dbReference>
<comment type="caution">
    <text evidence="1">The sequence shown here is derived from an EMBL/GenBank/DDBJ whole genome shotgun (WGS) entry which is preliminary data.</text>
</comment>
<proteinExistence type="predicted"/>
<evidence type="ECO:0000313" key="2">
    <source>
        <dbReference type="Proteomes" id="UP000298061"/>
    </source>
</evidence>
<accession>A0A4Y9ZLC0</accession>
<dbReference type="AlphaFoldDB" id="A0A4Y9ZLC0"/>
<dbReference type="OrthoDB" id="3244206at2759"/>
<gene>
    <name evidence="1" type="ORF">EWM64_g9124</name>
</gene>
<reference evidence="1 2" key="1">
    <citation type="submission" date="2019-02" db="EMBL/GenBank/DDBJ databases">
        <title>Genome sequencing of the rare red list fungi Hericium alpestre (H. flagellum).</title>
        <authorList>
            <person name="Buettner E."/>
            <person name="Kellner H."/>
        </authorList>
    </citation>
    <scope>NUCLEOTIDE SEQUENCE [LARGE SCALE GENOMIC DNA]</scope>
    <source>
        <strain evidence="1 2">DSM 108284</strain>
    </source>
</reference>
<sequence length="295" mass="34104">MNDTDASDTDLEGVLHAQGPNYEDASLALIYKHVSHKSRTHVSANEPLPVSLLVYTIHAILEPRLIFQQIPRLLDLLAQVELIRRKTIQHATSALVWQKWYLQRPIAERDDVVLLTESEASKLRDITRKTEDQSPQTIYRGIIDAYVRLVRQMLYLVALFLPLNVCYQHIKYLWVTPTEAHLLPLYLRTYFPAFFPADSETSPPIFYKIMSNEDREEHGKTVTQCIEFMSATKDWEEAQLASKAEIDVDDYEEAAFQALADNYIKHKSPEYMMKPVSLYLKKVKSRVESLVSIFS</sequence>
<name>A0A4Y9ZLC0_9AGAM</name>
<evidence type="ECO:0000313" key="1">
    <source>
        <dbReference type="EMBL" id="TFY74887.1"/>
    </source>
</evidence>
<keyword evidence="2" id="KW-1185">Reference proteome</keyword>
<protein>
    <submittedName>
        <fullName evidence="1">Uncharacterized protein</fullName>
    </submittedName>
</protein>